<organism evidence="3 4">
    <name type="scientific">Elsinoe ampelina</name>
    <dbReference type="NCBI Taxonomy" id="302913"/>
    <lineage>
        <taxon>Eukaryota</taxon>
        <taxon>Fungi</taxon>
        <taxon>Dikarya</taxon>
        <taxon>Ascomycota</taxon>
        <taxon>Pezizomycotina</taxon>
        <taxon>Dothideomycetes</taxon>
        <taxon>Dothideomycetidae</taxon>
        <taxon>Myriangiales</taxon>
        <taxon>Elsinoaceae</taxon>
        <taxon>Elsinoe</taxon>
    </lineage>
</organism>
<dbReference type="InterPro" id="IPR013126">
    <property type="entry name" value="Hsp_70_fam"/>
</dbReference>
<dbReference type="PANTHER" id="PTHR14187">
    <property type="entry name" value="ALPHA KINASE/ELONGATION FACTOR 2 KINASE"/>
    <property type="match status" value="1"/>
</dbReference>
<keyword evidence="4" id="KW-1185">Reference proteome</keyword>
<dbReference type="PANTHER" id="PTHR14187:SF5">
    <property type="entry name" value="HEAT SHOCK 70 KDA PROTEIN 12A"/>
    <property type="match status" value="1"/>
</dbReference>
<dbReference type="Pfam" id="PF00012">
    <property type="entry name" value="HSP70"/>
    <property type="match status" value="1"/>
</dbReference>
<dbReference type="OrthoDB" id="2963168at2759"/>
<dbReference type="AlphaFoldDB" id="A0A6A6GSG0"/>
<dbReference type="Gene3D" id="3.30.420.40">
    <property type="match status" value="2"/>
</dbReference>
<evidence type="ECO:0000313" key="4">
    <source>
        <dbReference type="Proteomes" id="UP000799538"/>
    </source>
</evidence>
<evidence type="ECO:0000313" key="3">
    <source>
        <dbReference type="EMBL" id="KAF2228273.1"/>
    </source>
</evidence>
<dbReference type="Gene3D" id="3.90.640.10">
    <property type="entry name" value="Actin, Chain A, domain 4"/>
    <property type="match status" value="1"/>
</dbReference>
<dbReference type="GO" id="GO:0140662">
    <property type="term" value="F:ATP-dependent protein folding chaperone"/>
    <property type="evidence" value="ECO:0007669"/>
    <property type="project" value="InterPro"/>
</dbReference>
<gene>
    <name evidence="3" type="ORF">BDZ85DRAFT_255696</name>
</gene>
<dbReference type="EMBL" id="ML992501">
    <property type="protein sequence ID" value="KAF2228273.1"/>
    <property type="molecule type" value="Genomic_DNA"/>
</dbReference>
<proteinExistence type="predicted"/>
<dbReference type="Proteomes" id="UP000799538">
    <property type="component" value="Unassembled WGS sequence"/>
</dbReference>
<name>A0A6A6GSG0_9PEZI</name>
<evidence type="ECO:0000256" key="2">
    <source>
        <dbReference type="ARBA" id="ARBA00022840"/>
    </source>
</evidence>
<dbReference type="SUPFAM" id="SSF53067">
    <property type="entry name" value="Actin-like ATPase domain"/>
    <property type="match status" value="2"/>
</dbReference>
<dbReference type="CDD" id="cd10170">
    <property type="entry name" value="ASKHA_NBD_HSP70"/>
    <property type="match status" value="1"/>
</dbReference>
<protein>
    <recommendedName>
        <fullName evidence="5">Hsp70 protein-domain-containing protein</fullName>
    </recommendedName>
</protein>
<keyword evidence="2" id="KW-0067">ATP-binding</keyword>
<accession>A0A6A6GSG0</accession>
<dbReference type="InterPro" id="IPR043129">
    <property type="entry name" value="ATPase_NBD"/>
</dbReference>
<keyword evidence="1" id="KW-0547">Nucleotide-binding</keyword>
<sequence>MAAVGKTAGEVISDFFVKIRETMEERVRVACDSSVYNAARTQWVVTVPNIWSEMERDRIKRAAVEAGMGRDLILLSELNAAVVHVFDSMSPRTLRGGDTFIVCDAGGGTIQTATYTIARESPRCFNQIAGSGQVGGGVFVDLAFQSHLRRRLPANILDQIMQEDPAQWREILHEFQECVKKEYDPSIEYDADCIFTLLVRQPGRKLKTAIHLERDHLHEIFDQEIRKIVVLLEAEVIKAALRGSPPKAVIMVGGFGGAKCVEVAVNARLARPIADIVESSPYHPTDAEFKNLRDSKLSAPLQIIQPSLGAAAVALGAARYGVDHDEEVAFWLVPKCSFGLTRERPWQWGHDPQEWMVRDAETGSRWVVAEMEWGISKSKAFMPGAVFLYSFERRYGIGEKIVGFSHHVFCSYGDLGHRPKRLQIGMHSQCTCRVDPDKIPRGAFKIVRVDGTLYRQLDYKIAMKVSGRLLVVSVQAGGSTIAETSTGFD</sequence>
<evidence type="ECO:0000256" key="1">
    <source>
        <dbReference type="ARBA" id="ARBA00022741"/>
    </source>
</evidence>
<reference evidence="4" key="1">
    <citation type="journal article" date="2020" name="Stud. Mycol.">
        <title>101 Dothideomycetes genomes: A test case for predicting lifestyles and emergence of pathogens.</title>
        <authorList>
            <person name="Haridas S."/>
            <person name="Albert R."/>
            <person name="Binder M."/>
            <person name="Bloem J."/>
            <person name="LaButti K."/>
            <person name="Salamov A."/>
            <person name="Andreopoulos B."/>
            <person name="Baker S."/>
            <person name="Barry K."/>
            <person name="Bills G."/>
            <person name="Bluhm B."/>
            <person name="Cannon C."/>
            <person name="Castanera R."/>
            <person name="Culley D."/>
            <person name="Daum C."/>
            <person name="Ezra D."/>
            <person name="Gonzalez J."/>
            <person name="Henrissat B."/>
            <person name="Kuo A."/>
            <person name="Liang C."/>
            <person name="Lipzen A."/>
            <person name="Lutzoni F."/>
            <person name="Magnuson J."/>
            <person name="Mondo S."/>
            <person name="Nolan M."/>
            <person name="Ohm R."/>
            <person name="Pangilinan J."/>
            <person name="Park H.-J."/>
            <person name="Ramirez L."/>
            <person name="Alfaro M."/>
            <person name="Sun H."/>
            <person name="Tritt A."/>
            <person name="Yoshinaga Y."/>
            <person name="Zwiers L.-H."/>
            <person name="Turgeon B."/>
            <person name="Goodwin S."/>
            <person name="Spatafora J."/>
            <person name="Crous P."/>
            <person name="Grigoriev I."/>
        </authorList>
    </citation>
    <scope>NUCLEOTIDE SEQUENCE [LARGE SCALE GENOMIC DNA]</scope>
    <source>
        <strain evidence="4">CECT 20119</strain>
    </source>
</reference>
<evidence type="ECO:0008006" key="5">
    <source>
        <dbReference type="Google" id="ProtNLM"/>
    </source>
</evidence>
<dbReference type="GO" id="GO:0005524">
    <property type="term" value="F:ATP binding"/>
    <property type="evidence" value="ECO:0007669"/>
    <property type="project" value="UniProtKB-KW"/>
</dbReference>